<comment type="caution">
    <text evidence="2">The sequence shown here is derived from an EMBL/GenBank/DDBJ whole genome shotgun (WGS) entry which is preliminary data.</text>
</comment>
<keyword evidence="3" id="KW-1185">Reference proteome</keyword>
<evidence type="ECO:0000313" key="3">
    <source>
        <dbReference type="Proteomes" id="UP000474718"/>
    </source>
</evidence>
<keyword evidence="1" id="KW-0812">Transmembrane</keyword>
<dbReference type="RefSeq" id="WP_161213469.1">
    <property type="nucleotide sequence ID" value="NZ_WWVX01000005.1"/>
</dbReference>
<evidence type="ECO:0000313" key="2">
    <source>
        <dbReference type="EMBL" id="MZL69748.1"/>
    </source>
</evidence>
<dbReference type="Proteomes" id="UP000474718">
    <property type="component" value="Unassembled WGS sequence"/>
</dbReference>
<reference evidence="2 3" key="1">
    <citation type="journal article" date="2019" name="Nat. Med.">
        <title>A library of human gut bacterial isolates paired with longitudinal multiomics data enables mechanistic microbiome research.</title>
        <authorList>
            <person name="Poyet M."/>
            <person name="Groussin M."/>
            <person name="Gibbons S.M."/>
            <person name="Avila-Pacheco J."/>
            <person name="Jiang X."/>
            <person name="Kearney S.M."/>
            <person name="Perrotta A.R."/>
            <person name="Berdy B."/>
            <person name="Zhao S."/>
            <person name="Lieberman T.D."/>
            <person name="Swanson P.K."/>
            <person name="Smith M."/>
            <person name="Roesemann S."/>
            <person name="Alexander J.E."/>
            <person name="Rich S.A."/>
            <person name="Livny J."/>
            <person name="Vlamakis H."/>
            <person name="Clish C."/>
            <person name="Bullock K."/>
            <person name="Deik A."/>
            <person name="Scott J."/>
            <person name="Pierce K.A."/>
            <person name="Xavier R.J."/>
            <person name="Alm E.J."/>
        </authorList>
    </citation>
    <scope>NUCLEOTIDE SEQUENCE [LARGE SCALE GENOMIC DNA]</scope>
    <source>
        <strain evidence="2 3">BIOML-A2</strain>
    </source>
</reference>
<feature type="transmembrane region" description="Helical" evidence="1">
    <location>
        <begin position="12"/>
        <end position="30"/>
    </location>
</feature>
<protein>
    <submittedName>
        <fullName evidence="2">Uncharacterized protein</fullName>
    </submittedName>
</protein>
<gene>
    <name evidence="2" type="ORF">GT747_08265</name>
</gene>
<organism evidence="2 3">
    <name type="scientific">Bittarella massiliensis</name>
    <name type="common">ex Durand et al. 2017</name>
    <dbReference type="NCBI Taxonomy" id="1720313"/>
    <lineage>
        <taxon>Bacteria</taxon>
        <taxon>Bacillati</taxon>
        <taxon>Bacillota</taxon>
        <taxon>Clostridia</taxon>
        <taxon>Eubacteriales</taxon>
        <taxon>Oscillospiraceae</taxon>
        <taxon>Bittarella (ex Durand et al. 2017)</taxon>
    </lineage>
</organism>
<keyword evidence="1" id="KW-1133">Transmembrane helix</keyword>
<name>A0ABW9WX49_9FIRM</name>
<proteinExistence type="predicted"/>
<keyword evidence="1" id="KW-0472">Membrane</keyword>
<evidence type="ECO:0000256" key="1">
    <source>
        <dbReference type="SAM" id="Phobius"/>
    </source>
</evidence>
<accession>A0ABW9WX49</accession>
<sequence>MSKQGNCRPRRGLRAVALVLSVALASLGLFTGCKDKNHGLKNNEV</sequence>
<dbReference type="EMBL" id="WWVX01000005">
    <property type="protein sequence ID" value="MZL69748.1"/>
    <property type="molecule type" value="Genomic_DNA"/>
</dbReference>
<dbReference type="PROSITE" id="PS51257">
    <property type="entry name" value="PROKAR_LIPOPROTEIN"/>
    <property type="match status" value="1"/>
</dbReference>